<dbReference type="EMBL" id="JJMM01000026">
    <property type="protein sequence ID" value="KDR94038.1"/>
    <property type="molecule type" value="Genomic_DNA"/>
</dbReference>
<evidence type="ECO:0000256" key="4">
    <source>
        <dbReference type="ARBA" id="ARBA00022840"/>
    </source>
</evidence>
<dbReference type="SMART" id="SM00983">
    <property type="entry name" value="TPK_B1_binding"/>
    <property type="match status" value="1"/>
</dbReference>
<evidence type="ECO:0000256" key="1">
    <source>
        <dbReference type="ARBA" id="ARBA00022679"/>
    </source>
</evidence>
<dbReference type="InterPro" id="IPR006282">
    <property type="entry name" value="Thi_PPkinase"/>
</dbReference>
<name>A0A069RB75_PEPLI</name>
<organism evidence="7 8">
    <name type="scientific">Peptoclostridium litorale DSM 5388</name>
    <dbReference type="NCBI Taxonomy" id="1121324"/>
    <lineage>
        <taxon>Bacteria</taxon>
        <taxon>Bacillati</taxon>
        <taxon>Bacillota</taxon>
        <taxon>Clostridia</taxon>
        <taxon>Peptostreptococcales</taxon>
        <taxon>Peptoclostridiaceae</taxon>
        <taxon>Peptoclostridium</taxon>
    </lineage>
</organism>
<dbReference type="Pfam" id="PF04263">
    <property type="entry name" value="TPK_catalytic"/>
    <property type="match status" value="1"/>
</dbReference>
<reference evidence="7 8" key="1">
    <citation type="submission" date="2014-03" db="EMBL/GenBank/DDBJ databases">
        <title>Genome sequence of Clostridium litorale W6, DSM 5388.</title>
        <authorList>
            <person name="Poehlein A."/>
            <person name="Jagirdar A."/>
            <person name="Khonsari B."/>
            <person name="Chibani C.M."/>
            <person name="Gutierrez Gutierrez D.A."/>
            <person name="Davydova E."/>
            <person name="Alghaithi H.S."/>
            <person name="Nair K.P."/>
            <person name="Dhamotharan K."/>
            <person name="Chandran L."/>
            <person name="G W."/>
            <person name="Daniel R."/>
        </authorList>
    </citation>
    <scope>NUCLEOTIDE SEQUENCE [LARGE SCALE GENOMIC DNA]</scope>
    <source>
        <strain evidence="7 8">W6</strain>
    </source>
</reference>
<dbReference type="PANTHER" id="PTHR41299:SF1">
    <property type="entry name" value="THIAMINE PYROPHOSPHOKINASE"/>
    <property type="match status" value="1"/>
</dbReference>
<dbReference type="GO" id="GO:0004788">
    <property type="term" value="F:thiamine diphosphokinase activity"/>
    <property type="evidence" value="ECO:0007669"/>
    <property type="project" value="UniProtKB-UniRule"/>
</dbReference>
<dbReference type="eggNOG" id="COG1564">
    <property type="taxonomic scope" value="Bacteria"/>
</dbReference>
<gene>
    <name evidence="7" type="ORF">CLIT_23c03100</name>
</gene>
<dbReference type="GO" id="GO:0030975">
    <property type="term" value="F:thiamine binding"/>
    <property type="evidence" value="ECO:0007669"/>
    <property type="project" value="InterPro"/>
</dbReference>
<proteinExistence type="predicted"/>
<keyword evidence="3 7" id="KW-0418">Kinase</keyword>
<evidence type="ECO:0000313" key="7">
    <source>
        <dbReference type="EMBL" id="KDR94038.1"/>
    </source>
</evidence>
<dbReference type="RefSeq" id="WP_038267825.1">
    <property type="nucleotide sequence ID" value="NZ_JJMM01000026.1"/>
</dbReference>
<evidence type="ECO:0000256" key="5">
    <source>
        <dbReference type="NCBIfam" id="TIGR01378"/>
    </source>
</evidence>
<dbReference type="Proteomes" id="UP000027946">
    <property type="component" value="Unassembled WGS sequence"/>
</dbReference>
<dbReference type="Pfam" id="PF04265">
    <property type="entry name" value="TPK_B1_binding"/>
    <property type="match status" value="1"/>
</dbReference>
<evidence type="ECO:0000313" key="8">
    <source>
        <dbReference type="Proteomes" id="UP000027946"/>
    </source>
</evidence>
<keyword evidence="8" id="KW-1185">Reference proteome</keyword>
<keyword evidence="2" id="KW-0547">Nucleotide-binding</keyword>
<evidence type="ECO:0000256" key="2">
    <source>
        <dbReference type="ARBA" id="ARBA00022741"/>
    </source>
</evidence>
<dbReference type="STRING" id="1121324.CLIT_23c03100"/>
<dbReference type="Gene3D" id="3.40.50.10240">
    <property type="entry name" value="Thiamin pyrophosphokinase, catalytic domain"/>
    <property type="match status" value="1"/>
</dbReference>
<protein>
    <recommendedName>
        <fullName evidence="5">Thiamine diphosphokinase</fullName>
        <ecNumber evidence="5">2.7.6.2</ecNumber>
    </recommendedName>
</protein>
<keyword evidence="1 7" id="KW-0808">Transferase</keyword>
<dbReference type="InterPro" id="IPR007371">
    <property type="entry name" value="TPK_catalytic"/>
</dbReference>
<dbReference type="GO" id="GO:0009229">
    <property type="term" value="P:thiamine diphosphate biosynthetic process"/>
    <property type="evidence" value="ECO:0007669"/>
    <property type="project" value="InterPro"/>
</dbReference>
<sequence>MLVGILVNGAIDDIEFYKKELDGCDYVISADGASNVLYKMKKVPDVIIGDMDSIEEDAKSFFLEKGVEFKRFPSKKDFTDTELSIDYAKDIGADEVVLYAAVGSRIDHSLGNINLLYYMLKRGMQGRLVNEKNEVRITDGKLVIEGRKGDLVSVIPVNGDAIGVTLTGLEYPLTDYTIEFGKTIGLSNVMVGESCRIEVKDGCIFVIKARD</sequence>
<dbReference type="GO" id="GO:0005524">
    <property type="term" value="F:ATP binding"/>
    <property type="evidence" value="ECO:0007669"/>
    <property type="project" value="UniProtKB-KW"/>
</dbReference>
<evidence type="ECO:0000256" key="3">
    <source>
        <dbReference type="ARBA" id="ARBA00022777"/>
    </source>
</evidence>
<dbReference type="SUPFAM" id="SSF63999">
    <property type="entry name" value="Thiamin pyrophosphokinase, catalytic domain"/>
    <property type="match status" value="1"/>
</dbReference>
<dbReference type="InterPro" id="IPR007373">
    <property type="entry name" value="Thiamin_PyroPKinase_B1-bd"/>
</dbReference>
<dbReference type="InterPro" id="IPR053149">
    <property type="entry name" value="TPK"/>
</dbReference>
<dbReference type="GO" id="GO:0006772">
    <property type="term" value="P:thiamine metabolic process"/>
    <property type="evidence" value="ECO:0007669"/>
    <property type="project" value="UniProtKB-UniRule"/>
</dbReference>
<dbReference type="SUPFAM" id="SSF63862">
    <property type="entry name" value="Thiamin pyrophosphokinase, substrate-binding domain"/>
    <property type="match status" value="1"/>
</dbReference>
<dbReference type="InterPro" id="IPR036371">
    <property type="entry name" value="TPK_B1-bd_sf"/>
</dbReference>
<comment type="caution">
    <text evidence="7">The sequence shown here is derived from an EMBL/GenBank/DDBJ whole genome shotgun (WGS) entry which is preliminary data.</text>
</comment>
<dbReference type="InterPro" id="IPR036759">
    <property type="entry name" value="TPK_catalytic_sf"/>
</dbReference>
<dbReference type="EC" id="2.7.6.2" evidence="5"/>
<accession>A0A069RB75</accession>
<dbReference type="CDD" id="cd07995">
    <property type="entry name" value="TPK"/>
    <property type="match status" value="1"/>
</dbReference>
<keyword evidence="4" id="KW-0067">ATP-binding</keyword>
<dbReference type="NCBIfam" id="TIGR01378">
    <property type="entry name" value="thi_PPkinase"/>
    <property type="match status" value="1"/>
</dbReference>
<feature type="domain" description="Thiamin pyrophosphokinase thiamin-binding" evidence="6">
    <location>
        <begin position="140"/>
        <end position="204"/>
    </location>
</feature>
<dbReference type="GO" id="GO:0016301">
    <property type="term" value="F:kinase activity"/>
    <property type="evidence" value="ECO:0007669"/>
    <property type="project" value="UniProtKB-KW"/>
</dbReference>
<dbReference type="AlphaFoldDB" id="A0A069RB75"/>
<evidence type="ECO:0000259" key="6">
    <source>
        <dbReference type="SMART" id="SM00983"/>
    </source>
</evidence>
<dbReference type="PANTHER" id="PTHR41299">
    <property type="entry name" value="THIAMINE PYROPHOSPHOKINASE"/>
    <property type="match status" value="1"/>
</dbReference>